<sequence>METPKRNWLFTYPRTASNLLLKVLDLKSQPTTYPGNGLFLPIMMTRQGQLMKAQLDPSKLSDEDRTALMTAYTNAVNKITSAAPSDAPLFISEHACWITEPVARCKAMLGTSPSEDSWTVPIPGFDPTHSPANETFLPDAFLLSFAPSFIIRHPALALTSMYRAQRDMYGPEMALRSIQAPWWHEVTSVKPTRKLYDWYRSQFPHYEASANGNGTNGHSSPVQWPIVLDADDILTSPSIVEKYAAATGLDATKLKFSWEPERKPGEKFLGPKFQERFSDTIANSTGIRQDKKAGEIDLAKEVEGWREEFGEEAAGELEKRLEEEMGDWEYLRGRRLGA</sequence>
<dbReference type="PANTHER" id="PTHR48419">
    <property type="entry name" value="SULFOTRANSFERASE DOMAIN-CONTAINING PROTEIN"/>
    <property type="match status" value="1"/>
</dbReference>
<dbReference type="AlphaFoldDB" id="A0A6A6GM14"/>
<evidence type="ECO:0000313" key="1">
    <source>
        <dbReference type="EMBL" id="KAF2226776.1"/>
    </source>
</evidence>
<dbReference type="PANTHER" id="PTHR48419:SF1">
    <property type="entry name" value="SULFOTRANSFERASE DOMAIN-CONTAINING PROTEIN"/>
    <property type="match status" value="1"/>
</dbReference>
<dbReference type="OrthoDB" id="3650366at2759"/>
<dbReference type="Proteomes" id="UP000799538">
    <property type="component" value="Unassembled WGS sequence"/>
</dbReference>
<evidence type="ECO:0000313" key="2">
    <source>
        <dbReference type="Proteomes" id="UP000799538"/>
    </source>
</evidence>
<gene>
    <name evidence="1" type="ORF">BDZ85DRAFT_247166</name>
</gene>
<keyword evidence="2" id="KW-1185">Reference proteome</keyword>
<accession>A0A6A6GM14</accession>
<evidence type="ECO:0008006" key="3">
    <source>
        <dbReference type="Google" id="ProtNLM"/>
    </source>
</evidence>
<proteinExistence type="predicted"/>
<reference evidence="2" key="1">
    <citation type="journal article" date="2020" name="Stud. Mycol.">
        <title>101 Dothideomycetes genomes: A test case for predicting lifestyles and emergence of pathogens.</title>
        <authorList>
            <person name="Haridas S."/>
            <person name="Albert R."/>
            <person name="Binder M."/>
            <person name="Bloem J."/>
            <person name="LaButti K."/>
            <person name="Salamov A."/>
            <person name="Andreopoulos B."/>
            <person name="Baker S."/>
            <person name="Barry K."/>
            <person name="Bills G."/>
            <person name="Bluhm B."/>
            <person name="Cannon C."/>
            <person name="Castanera R."/>
            <person name="Culley D."/>
            <person name="Daum C."/>
            <person name="Ezra D."/>
            <person name="Gonzalez J."/>
            <person name="Henrissat B."/>
            <person name="Kuo A."/>
            <person name="Liang C."/>
            <person name="Lipzen A."/>
            <person name="Lutzoni F."/>
            <person name="Magnuson J."/>
            <person name="Mondo S."/>
            <person name="Nolan M."/>
            <person name="Ohm R."/>
            <person name="Pangilinan J."/>
            <person name="Park H.-J."/>
            <person name="Ramirez L."/>
            <person name="Alfaro M."/>
            <person name="Sun H."/>
            <person name="Tritt A."/>
            <person name="Yoshinaga Y."/>
            <person name="Zwiers L.-H."/>
            <person name="Turgeon B."/>
            <person name="Goodwin S."/>
            <person name="Spatafora J."/>
            <person name="Crous P."/>
            <person name="Grigoriev I."/>
        </authorList>
    </citation>
    <scope>NUCLEOTIDE SEQUENCE [LARGE SCALE GENOMIC DNA]</scope>
    <source>
        <strain evidence="2">CECT 20119</strain>
    </source>
</reference>
<name>A0A6A6GM14_9PEZI</name>
<dbReference type="InterPro" id="IPR053226">
    <property type="entry name" value="Pyrrolopyrazine_biosynth_F"/>
</dbReference>
<protein>
    <recommendedName>
        <fullName evidence="3">P-loop containing nucleoside triphosphate hydrolase protein</fullName>
    </recommendedName>
</protein>
<dbReference type="InterPro" id="IPR027417">
    <property type="entry name" value="P-loop_NTPase"/>
</dbReference>
<organism evidence="1 2">
    <name type="scientific">Elsinoe ampelina</name>
    <dbReference type="NCBI Taxonomy" id="302913"/>
    <lineage>
        <taxon>Eukaryota</taxon>
        <taxon>Fungi</taxon>
        <taxon>Dikarya</taxon>
        <taxon>Ascomycota</taxon>
        <taxon>Pezizomycotina</taxon>
        <taxon>Dothideomycetes</taxon>
        <taxon>Dothideomycetidae</taxon>
        <taxon>Myriangiales</taxon>
        <taxon>Elsinoaceae</taxon>
        <taxon>Elsinoe</taxon>
    </lineage>
</organism>
<dbReference type="SUPFAM" id="SSF52540">
    <property type="entry name" value="P-loop containing nucleoside triphosphate hydrolases"/>
    <property type="match status" value="1"/>
</dbReference>
<dbReference type="EMBL" id="ML992502">
    <property type="protein sequence ID" value="KAF2226776.1"/>
    <property type="molecule type" value="Genomic_DNA"/>
</dbReference>